<evidence type="ECO:0000256" key="4">
    <source>
        <dbReference type="ARBA" id="ARBA00023125"/>
    </source>
</evidence>
<organism evidence="9 10">
    <name type="scientific">Pontibacter anaerobius</name>
    <dbReference type="NCBI Taxonomy" id="2993940"/>
    <lineage>
        <taxon>Bacteria</taxon>
        <taxon>Pseudomonadati</taxon>
        <taxon>Bacteroidota</taxon>
        <taxon>Cytophagia</taxon>
        <taxon>Cytophagales</taxon>
        <taxon>Hymenobacteraceae</taxon>
        <taxon>Pontibacter</taxon>
    </lineage>
</organism>
<dbReference type="Gene3D" id="1.10.10.60">
    <property type="entry name" value="Homeodomain-like"/>
    <property type="match status" value="1"/>
</dbReference>
<dbReference type="InterPro" id="IPR002078">
    <property type="entry name" value="Sigma_54_int"/>
</dbReference>
<gene>
    <name evidence="9" type="ORF">OO017_16900</name>
</gene>
<dbReference type="InterPro" id="IPR001789">
    <property type="entry name" value="Sig_transdc_resp-reg_receiver"/>
</dbReference>
<keyword evidence="5" id="KW-0804">Transcription</keyword>
<evidence type="ECO:0000313" key="10">
    <source>
        <dbReference type="Proteomes" id="UP001207228"/>
    </source>
</evidence>
<dbReference type="Pfam" id="PF02954">
    <property type="entry name" value="HTH_8"/>
    <property type="match status" value="1"/>
</dbReference>
<dbReference type="Gene3D" id="3.40.50.300">
    <property type="entry name" value="P-loop containing nucleotide triphosphate hydrolases"/>
    <property type="match status" value="1"/>
</dbReference>
<dbReference type="InterPro" id="IPR009057">
    <property type="entry name" value="Homeodomain-like_sf"/>
</dbReference>
<keyword evidence="3" id="KW-0805">Transcription regulation</keyword>
<dbReference type="SUPFAM" id="SSF52540">
    <property type="entry name" value="P-loop containing nucleoside triphosphate hydrolases"/>
    <property type="match status" value="1"/>
</dbReference>
<dbReference type="PROSITE" id="PS00688">
    <property type="entry name" value="SIGMA54_INTERACT_3"/>
    <property type="match status" value="1"/>
</dbReference>
<dbReference type="SMART" id="SM00382">
    <property type="entry name" value="AAA"/>
    <property type="match status" value="1"/>
</dbReference>
<evidence type="ECO:0000259" key="8">
    <source>
        <dbReference type="PROSITE" id="PS50110"/>
    </source>
</evidence>
<dbReference type="InterPro" id="IPR025943">
    <property type="entry name" value="Sigma_54_int_dom_ATP-bd_2"/>
</dbReference>
<dbReference type="InterPro" id="IPR058031">
    <property type="entry name" value="AAA_lid_NorR"/>
</dbReference>
<keyword evidence="6" id="KW-0597">Phosphoprotein</keyword>
<keyword evidence="4" id="KW-0238">DNA-binding</keyword>
<dbReference type="Gene3D" id="3.40.50.2300">
    <property type="match status" value="1"/>
</dbReference>
<keyword evidence="10" id="KW-1185">Reference proteome</keyword>
<reference evidence="9 10" key="1">
    <citation type="submission" date="2022-11" db="EMBL/GenBank/DDBJ databases">
        <title>The characterization of three novel Bacteroidetes species and genomic analysis of their roles in tidal elemental geochemical cycles.</title>
        <authorList>
            <person name="Ma K.-J."/>
        </authorList>
    </citation>
    <scope>NUCLEOTIDE SEQUENCE [LARGE SCALE GENOMIC DNA]</scope>
    <source>
        <strain evidence="9 10">M82</strain>
    </source>
</reference>
<dbReference type="PRINTS" id="PR01590">
    <property type="entry name" value="HTHFIS"/>
</dbReference>
<evidence type="ECO:0000313" key="9">
    <source>
        <dbReference type="EMBL" id="MCX2741640.1"/>
    </source>
</evidence>
<dbReference type="PROSITE" id="PS50045">
    <property type="entry name" value="SIGMA54_INTERACT_4"/>
    <property type="match status" value="1"/>
</dbReference>
<dbReference type="CDD" id="cd00009">
    <property type="entry name" value="AAA"/>
    <property type="match status" value="1"/>
</dbReference>
<comment type="caution">
    <text evidence="9">The sequence shown here is derived from an EMBL/GenBank/DDBJ whole genome shotgun (WGS) entry which is preliminary data.</text>
</comment>
<accession>A0ABT3RKB6</accession>
<dbReference type="PROSITE" id="PS50110">
    <property type="entry name" value="RESPONSE_REGULATORY"/>
    <property type="match status" value="1"/>
</dbReference>
<dbReference type="InterPro" id="IPR027417">
    <property type="entry name" value="P-loop_NTPase"/>
</dbReference>
<evidence type="ECO:0000256" key="2">
    <source>
        <dbReference type="ARBA" id="ARBA00022840"/>
    </source>
</evidence>
<dbReference type="SUPFAM" id="SSF46689">
    <property type="entry name" value="Homeodomain-like"/>
    <property type="match status" value="1"/>
</dbReference>
<evidence type="ECO:0000259" key="7">
    <source>
        <dbReference type="PROSITE" id="PS50045"/>
    </source>
</evidence>
<dbReference type="PROSITE" id="PS00676">
    <property type="entry name" value="SIGMA54_INTERACT_2"/>
    <property type="match status" value="1"/>
</dbReference>
<evidence type="ECO:0000256" key="5">
    <source>
        <dbReference type="ARBA" id="ARBA00023163"/>
    </source>
</evidence>
<dbReference type="PANTHER" id="PTHR32071">
    <property type="entry name" value="TRANSCRIPTIONAL REGULATORY PROTEIN"/>
    <property type="match status" value="1"/>
</dbReference>
<sequence length="460" mass="51890">MSKIPCKVLVVDDEEDILMAGKLLLKQYFDVVVTTSDPYRIPGLLQEQTFDVVLLDMNYSTGATSSKEGFHWLKQILQLSPNITVILMTAYGDIELAVRALKEGASDFVLKPWQNEKLVAILKTACQNRDSVSKRSAEKAVRENTAYHYDGFIGVSAAMQRVYQTIDKVAATDANVLILGENGTGKEVAARALHKKSKRAGNVFEIVDLGAISTTLFESELFGHAKGAFTDAREERAGRLEAASGGTLFLDEIGNLSLALQAKLLTVLQSRQVIRLGTNKPRPIDIRLICATNMPLYDMVREGEFRQDLLYRINTVEIHLPPLRERREDIKLLADHFLKVYCQKYNRPDLHLNADTLRRLNDYHWPGNIRELDHAMERAVILCDGNELHPDDFYFAPSENGQHKQHVLESIHDNDYTLEALEKMMVQKALVKHSGNITHAAKELGITRTALYRRIEKHGL</sequence>
<evidence type="ECO:0000256" key="3">
    <source>
        <dbReference type="ARBA" id="ARBA00023015"/>
    </source>
</evidence>
<feature type="modified residue" description="4-aspartylphosphate" evidence="6">
    <location>
        <position position="56"/>
    </location>
</feature>
<keyword evidence="2" id="KW-0067">ATP-binding</keyword>
<dbReference type="EMBL" id="JAPFQO010000012">
    <property type="protein sequence ID" value="MCX2741640.1"/>
    <property type="molecule type" value="Genomic_DNA"/>
</dbReference>
<keyword evidence="1" id="KW-0547">Nucleotide-binding</keyword>
<feature type="domain" description="Sigma-54 factor interaction" evidence="7">
    <location>
        <begin position="152"/>
        <end position="381"/>
    </location>
</feature>
<feature type="domain" description="Response regulatory" evidence="8">
    <location>
        <begin position="7"/>
        <end position="126"/>
    </location>
</feature>
<proteinExistence type="predicted"/>
<evidence type="ECO:0000256" key="1">
    <source>
        <dbReference type="ARBA" id="ARBA00022741"/>
    </source>
</evidence>
<dbReference type="InterPro" id="IPR025944">
    <property type="entry name" value="Sigma_54_int_dom_CS"/>
</dbReference>
<dbReference type="InterPro" id="IPR011006">
    <property type="entry name" value="CheY-like_superfamily"/>
</dbReference>
<dbReference type="Pfam" id="PF25601">
    <property type="entry name" value="AAA_lid_14"/>
    <property type="match status" value="1"/>
</dbReference>
<dbReference type="PANTHER" id="PTHR32071:SF113">
    <property type="entry name" value="ALGINATE BIOSYNTHESIS TRANSCRIPTIONAL REGULATORY PROTEIN ALGB"/>
    <property type="match status" value="1"/>
</dbReference>
<dbReference type="Proteomes" id="UP001207228">
    <property type="component" value="Unassembled WGS sequence"/>
</dbReference>
<protein>
    <submittedName>
        <fullName evidence="9">Sigma-54 dependent transcriptional regulator</fullName>
    </submittedName>
</protein>
<dbReference type="InterPro" id="IPR003593">
    <property type="entry name" value="AAA+_ATPase"/>
</dbReference>
<evidence type="ECO:0000256" key="6">
    <source>
        <dbReference type="PROSITE-ProRule" id="PRU00169"/>
    </source>
</evidence>
<dbReference type="Gene3D" id="1.10.8.60">
    <property type="match status" value="1"/>
</dbReference>
<dbReference type="SUPFAM" id="SSF52172">
    <property type="entry name" value="CheY-like"/>
    <property type="match status" value="1"/>
</dbReference>
<dbReference type="RefSeq" id="WP_266053875.1">
    <property type="nucleotide sequence ID" value="NZ_JAPFQO010000012.1"/>
</dbReference>
<dbReference type="Pfam" id="PF00072">
    <property type="entry name" value="Response_reg"/>
    <property type="match status" value="1"/>
</dbReference>
<dbReference type="Pfam" id="PF00158">
    <property type="entry name" value="Sigma54_activat"/>
    <property type="match status" value="1"/>
</dbReference>
<name>A0ABT3RKB6_9BACT</name>
<dbReference type="InterPro" id="IPR002197">
    <property type="entry name" value="HTH_Fis"/>
</dbReference>
<dbReference type="SMART" id="SM00448">
    <property type="entry name" value="REC"/>
    <property type="match status" value="1"/>
</dbReference>